<keyword evidence="3" id="KW-1185">Reference proteome</keyword>
<name>W1PW27_AMBTC</name>
<gene>
    <name evidence="2" type="ORF">AMTR_s00020p00247570</name>
</gene>
<evidence type="ECO:0000313" key="3">
    <source>
        <dbReference type="Proteomes" id="UP000017836"/>
    </source>
</evidence>
<feature type="region of interest" description="Disordered" evidence="1">
    <location>
        <begin position="151"/>
        <end position="197"/>
    </location>
</feature>
<sequence length="275" mass="29611">MPGTPLLCGQQPLLFPTHTMPWGVPPLLTPRHLSATCPRRRLLPRVSLPLLTLDSWPYPGPSATSCFASAPFITCSPPLTSFCQPSLSIQINRASQFARGRPKPPDKRSLLSANPVGDTRLTSTLKIPTQLLTSPLTFYLLSLLLPRTTQPSLNPHPSPSLPSHPDKRVTSSRYQPPSFNAPAGSSGLVSHPHDDPPSSSGYTPLSFLIFCPLLPFLPLPSTAPIHSPPSLVVAHLSVAATRKPCWGHMTDFDSQDPNPAPYISLDLLSPLSLAA</sequence>
<organism evidence="2 3">
    <name type="scientific">Amborella trichopoda</name>
    <dbReference type="NCBI Taxonomy" id="13333"/>
    <lineage>
        <taxon>Eukaryota</taxon>
        <taxon>Viridiplantae</taxon>
        <taxon>Streptophyta</taxon>
        <taxon>Embryophyta</taxon>
        <taxon>Tracheophyta</taxon>
        <taxon>Spermatophyta</taxon>
        <taxon>Magnoliopsida</taxon>
        <taxon>Amborellales</taxon>
        <taxon>Amborellaceae</taxon>
        <taxon>Amborella</taxon>
    </lineage>
</organism>
<protein>
    <submittedName>
        <fullName evidence="2">Uncharacterized protein</fullName>
    </submittedName>
</protein>
<reference evidence="3" key="1">
    <citation type="journal article" date="2013" name="Science">
        <title>The Amborella genome and the evolution of flowering plants.</title>
        <authorList>
            <consortium name="Amborella Genome Project"/>
        </authorList>
    </citation>
    <scope>NUCLEOTIDE SEQUENCE [LARGE SCALE GENOMIC DNA]</scope>
</reference>
<dbReference type="Proteomes" id="UP000017836">
    <property type="component" value="Unassembled WGS sequence"/>
</dbReference>
<dbReference type="HOGENOM" id="CLU_1013164_0_0_1"/>
<proteinExistence type="predicted"/>
<dbReference type="AlphaFoldDB" id="W1PW27"/>
<dbReference type="Gramene" id="ERN11931">
    <property type="protein sequence ID" value="ERN11931"/>
    <property type="gene ID" value="AMTR_s00020p00247570"/>
</dbReference>
<evidence type="ECO:0000313" key="2">
    <source>
        <dbReference type="EMBL" id="ERN11931.1"/>
    </source>
</evidence>
<accession>W1PW27</accession>
<dbReference type="EMBL" id="KI392664">
    <property type="protein sequence ID" value="ERN11931.1"/>
    <property type="molecule type" value="Genomic_DNA"/>
</dbReference>
<evidence type="ECO:0000256" key="1">
    <source>
        <dbReference type="SAM" id="MobiDB-lite"/>
    </source>
</evidence>